<comment type="caution">
    <text evidence="1">The sequence shown here is derived from an EMBL/GenBank/DDBJ whole genome shotgun (WGS) entry which is preliminary data.</text>
</comment>
<reference evidence="1 2" key="1">
    <citation type="submission" date="2019-07" db="EMBL/GenBank/DDBJ databases">
        <title>Whole genome shotgun sequence of Alkalibacillus haloalkaliphilus NBRC 103110.</title>
        <authorList>
            <person name="Hosoyama A."/>
            <person name="Uohara A."/>
            <person name="Ohji S."/>
            <person name="Ichikawa N."/>
        </authorList>
    </citation>
    <scope>NUCLEOTIDE SEQUENCE [LARGE SCALE GENOMIC DNA]</scope>
    <source>
        <strain evidence="1 2">NBRC 103110</strain>
    </source>
</reference>
<evidence type="ECO:0000313" key="2">
    <source>
        <dbReference type="Proteomes" id="UP000321440"/>
    </source>
</evidence>
<dbReference type="Proteomes" id="UP000321440">
    <property type="component" value="Unassembled WGS sequence"/>
</dbReference>
<keyword evidence="2" id="KW-1185">Reference proteome</keyword>
<gene>
    <name evidence="1" type="ORF">AHA02nite_28350</name>
</gene>
<organism evidence="1 2">
    <name type="scientific">Alkalibacillus haloalkaliphilus</name>
    <dbReference type="NCBI Taxonomy" id="94136"/>
    <lineage>
        <taxon>Bacteria</taxon>
        <taxon>Bacillati</taxon>
        <taxon>Bacillota</taxon>
        <taxon>Bacilli</taxon>
        <taxon>Bacillales</taxon>
        <taxon>Bacillaceae</taxon>
        <taxon>Alkalibacillus</taxon>
    </lineage>
</organism>
<dbReference type="EMBL" id="BJYA01000024">
    <property type="protein sequence ID" value="GEN47059.1"/>
    <property type="molecule type" value="Genomic_DNA"/>
</dbReference>
<name>A0A511W7J3_9BACI</name>
<dbReference type="AlphaFoldDB" id="A0A511W7J3"/>
<protein>
    <submittedName>
        <fullName evidence="1">Uncharacterized protein</fullName>
    </submittedName>
</protein>
<proteinExistence type="predicted"/>
<evidence type="ECO:0000313" key="1">
    <source>
        <dbReference type="EMBL" id="GEN47059.1"/>
    </source>
</evidence>
<sequence length="65" mass="7681">MKEYTHVVKELRTEDELGTMKNSRNGCVKFVSSRFISNRFLSWSKKLTNIDLSMFMSYLKVLKLT</sequence>
<accession>A0A511W7J3</accession>